<evidence type="ECO:0000313" key="3">
    <source>
        <dbReference type="Proteomes" id="UP000269221"/>
    </source>
</evidence>
<evidence type="ECO:0000256" key="1">
    <source>
        <dbReference type="SAM" id="MobiDB-lite"/>
    </source>
</evidence>
<dbReference type="Proteomes" id="UP000269221">
    <property type="component" value="Unassembled WGS sequence"/>
</dbReference>
<protein>
    <submittedName>
        <fullName evidence="2">Uncharacterized protein</fullName>
    </submittedName>
</protein>
<feature type="region of interest" description="Disordered" evidence="1">
    <location>
        <begin position="47"/>
        <end position="77"/>
    </location>
</feature>
<proteinExistence type="predicted"/>
<accession>A0A3M0KKT7</accession>
<gene>
    <name evidence="2" type="ORF">DUI87_08951</name>
</gene>
<dbReference type="EMBL" id="QRBI01000105">
    <property type="protein sequence ID" value="RMC13868.1"/>
    <property type="molecule type" value="Genomic_DNA"/>
</dbReference>
<sequence length="175" mass="19387">MGTGEERLVSSWWLEALGKNSSKDVREVLLVFRDLRLFIIGNGRNPSEEPRQYGEMGREEPSEVQPGHMEGPSLGRNNPLHWHRLGTNLLESSSGDNGPAMCPCGQEEGLQDNQVMGIIMLGITSMIDLTLLDFNIFGIISLTCFDKGQSKIHYDLLPVSSLGQNKRSETAVDTK</sequence>
<organism evidence="2 3">
    <name type="scientific">Hirundo rustica rustica</name>
    <dbReference type="NCBI Taxonomy" id="333673"/>
    <lineage>
        <taxon>Eukaryota</taxon>
        <taxon>Metazoa</taxon>
        <taxon>Chordata</taxon>
        <taxon>Craniata</taxon>
        <taxon>Vertebrata</taxon>
        <taxon>Euteleostomi</taxon>
        <taxon>Archelosauria</taxon>
        <taxon>Archosauria</taxon>
        <taxon>Dinosauria</taxon>
        <taxon>Saurischia</taxon>
        <taxon>Theropoda</taxon>
        <taxon>Coelurosauria</taxon>
        <taxon>Aves</taxon>
        <taxon>Neognathae</taxon>
        <taxon>Neoaves</taxon>
        <taxon>Telluraves</taxon>
        <taxon>Australaves</taxon>
        <taxon>Passeriformes</taxon>
        <taxon>Sylvioidea</taxon>
        <taxon>Hirundinidae</taxon>
        <taxon>Hirundo</taxon>
    </lineage>
</organism>
<name>A0A3M0KKT7_HIRRU</name>
<comment type="caution">
    <text evidence="2">The sequence shown here is derived from an EMBL/GenBank/DDBJ whole genome shotgun (WGS) entry which is preliminary data.</text>
</comment>
<reference evidence="2 3" key="1">
    <citation type="submission" date="2018-07" db="EMBL/GenBank/DDBJ databases">
        <title>A high quality draft genome assembly of the barn swallow (H. rustica rustica).</title>
        <authorList>
            <person name="Formenti G."/>
            <person name="Chiara M."/>
            <person name="Poveda L."/>
            <person name="Francoijs K.-J."/>
            <person name="Bonisoli-Alquati A."/>
            <person name="Canova L."/>
            <person name="Gianfranceschi L."/>
            <person name="Horner D.S."/>
            <person name="Saino N."/>
        </authorList>
    </citation>
    <scope>NUCLEOTIDE SEQUENCE [LARGE SCALE GENOMIC DNA]</scope>
    <source>
        <strain evidence="2">Chelidonia</strain>
        <tissue evidence="2">Blood</tissue>
    </source>
</reference>
<keyword evidence="3" id="KW-1185">Reference proteome</keyword>
<feature type="compositionally biased region" description="Basic and acidic residues" evidence="1">
    <location>
        <begin position="47"/>
        <end position="61"/>
    </location>
</feature>
<dbReference type="AlphaFoldDB" id="A0A3M0KKT7"/>
<evidence type="ECO:0000313" key="2">
    <source>
        <dbReference type="EMBL" id="RMC13868.1"/>
    </source>
</evidence>